<accession>A0A0K2RYN2</accession>
<dbReference type="AlphaFoldDB" id="A0A0K2RYN2"/>
<dbReference type="InterPro" id="IPR043129">
    <property type="entry name" value="ATPase_NBD"/>
</dbReference>
<dbReference type="Pfam" id="PF02541">
    <property type="entry name" value="Ppx-GppA"/>
    <property type="match status" value="1"/>
</dbReference>
<proteinExistence type="predicted"/>
<evidence type="ECO:0000313" key="3">
    <source>
        <dbReference type="Proteomes" id="UP000066203"/>
    </source>
</evidence>
<evidence type="ECO:0000259" key="1">
    <source>
        <dbReference type="Pfam" id="PF02541"/>
    </source>
</evidence>
<dbReference type="Proteomes" id="UP000066203">
    <property type="component" value="Chromosome"/>
</dbReference>
<dbReference type="Gene3D" id="3.30.420.150">
    <property type="entry name" value="Exopolyphosphatase. Domain 2"/>
    <property type="match status" value="1"/>
</dbReference>
<dbReference type="PANTHER" id="PTHR30005">
    <property type="entry name" value="EXOPOLYPHOSPHATASE"/>
    <property type="match status" value="1"/>
</dbReference>
<evidence type="ECO:0000313" key="2">
    <source>
        <dbReference type="EMBL" id="BAS19677.1"/>
    </source>
</evidence>
<dbReference type="SUPFAM" id="SSF53067">
    <property type="entry name" value="Actin-like ATPase domain"/>
    <property type="match status" value="2"/>
</dbReference>
<gene>
    <name evidence="2" type="ORF">RM6536_0430</name>
</gene>
<sequence length="317" mass="33749">MRVGAIDCGTNSIRLLIADSTTEVVDGVEKTVLKDVVREMRIVRLGQGVDATGWLAQEALDRTFAAAREYAQLLKEHGADSVRFVATSATRDAGNRQVFVDGIREILGIEPEVISGDEEAALSFAGAVRAVGYGDGDTLVFDLGGGSTEFVLGDESGVKASRSVNIGCVRLTERHMLSAPATESQIARVEADTDEALEVARKTVPLQNARRVVAVAGTATTVAAAALGLDRYDSEAINAQSFSVETVQKTARWLASLNRTEREELGYMHPGRVDVIGAGATIYARILTRLNEMTDGAVDSVTVSEHDILDGIALSQL</sequence>
<organism evidence="2">
    <name type="scientific">Rothia mucilaginosa</name>
    <dbReference type="NCBI Taxonomy" id="43675"/>
    <lineage>
        <taxon>Bacteria</taxon>
        <taxon>Bacillati</taxon>
        <taxon>Actinomycetota</taxon>
        <taxon>Actinomycetes</taxon>
        <taxon>Micrococcales</taxon>
        <taxon>Micrococcaceae</taxon>
        <taxon>Rothia</taxon>
    </lineage>
</organism>
<reference evidence="3" key="1">
    <citation type="submission" date="2015-08" db="EMBL/GenBank/DDBJ databases">
        <title>Complete genome sequence of Rothia mucilaginosa strain NUM-Rm6536.</title>
        <authorList>
            <person name="Nambu T."/>
        </authorList>
    </citation>
    <scope>NUCLEOTIDE SEQUENCE [LARGE SCALE GENOMIC DNA]</scope>
    <source>
        <strain evidence="3">NUM-Rm6536</strain>
    </source>
</reference>
<protein>
    <submittedName>
        <fullName evidence="2">Exopolyphosphatase</fullName>
    </submittedName>
</protein>
<dbReference type="EMBL" id="AP014938">
    <property type="protein sequence ID" value="BAS19677.1"/>
    <property type="molecule type" value="Genomic_DNA"/>
</dbReference>
<dbReference type="PATRIC" id="fig|43675.28.peg.433"/>
<dbReference type="RefSeq" id="WP_060823859.1">
    <property type="nucleotide sequence ID" value="NZ_AP014938.1"/>
</dbReference>
<dbReference type="InterPro" id="IPR050273">
    <property type="entry name" value="GppA/Ppx_hydrolase"/>
</dbReference>
<name>A0A0K2RYN2_9MICC</name>
<dbReference type="PANTHER" id="PTHR30005:SF13">
    <property type="entry name" value="EXOPOLYPHOSPHATASE 2"/>
    <property type="match status" value="1"/>
</dbReference>
<feature type="domain" description="Ppx/GppA phosphatase N-terminal" evidence="1">
    <location>
        <begin position="25"/>
        <end position="314"/>
    </location>
</feature>
<dbReference type="InterPro" id="IPR003695">
    <property type="entry name" value="Ppx_GppA_N"/>
</dbReference>
<dbReference type="Gene3D" id="3.30.420.40">
    <property type="match status" value="1"/>
</dbReference>
<dbReference type="GO" id="GO:0016462">
    <property type="term" value="F:pyrophosphatase activity"/>
    <property type="evidence" value="ECO:0007669"/>
    <property type="project" value="TreeGrafter"/>
</dbReference>